<protein>
    <submittedName>
        <fullName evidence="1">Uncharacterized protein</fullName>
    </submittedName>
</protein>
<accession>A0A9P0L810</accession>
<dbReference type="EMBL" id="CAKOFQ010007155">
    <property type="protein sequence ID" value="CAH1992762.1"/>
    <property type="molecule type" value="Genomic_DNA"/>
</dbReference>
<dbReference type="OrthoDB" id="6609876at2759"/>
<proteinExistence type="predicted"/>
<organism evidence="1 2">
    <name type="scientific">Acanthoscelides obtectus</name>
    <name type="common">Bean weevil</name>
    <name type="synonym">Bruchus obtectus</name>
    <dbReference type="NCBI Taxonomy" id="200917"/>
    <lineage>
        <taxon>Eukaryota</taxon>
        <taxon>Metazoa</taxon>
        <taxon>Ecdysozoa</taxon>
        <taxon>Arthropoda</taxon>
        <taxon>Hexapoda</taxon>
        <taxon>Insecta</taxon>
        <taxon>Pterygota</taxon>
        <taxon>Neoptera</taxon>
        <taxon>Endopterygota</taxon>
        <taxon>Coleoptera</taxon>
        <taxon>Polyphaga</taxon>
        <taxon>Cucujiformia</taxon>
        <taxon>Chrysomeloidea</taxon>
        <taxon>Chrysomelidae</taxon>
        <taxon>Bruchinae</taxon>
        <taxon>Bruchini</taxon>
        <taxon>Acanthoscelides</taxon>
    </lineage>
</organism>
<dbReference type="Proteomes" id="UP001152888">
    <property type="component" value="Unassembled WGS sequence"/>
</dbReference>
<name>A0A9P0L810_ACAOB</name>
<gene>
    <name evidence="1" type="ORF">ACAOBT_LOCUS21072</name>
</gene>
<comment type="caution">
    <text evidence="1">The sequence shown here is derived from an EMBL/GenBank/DDBJ whole genome shotgun (WGS) entry which is preliminary data.</text>
</comment>
<reference evidence="1" key="1">
    <citation type="submission" date="2022-03" db="EMBL/GenBank/DDBJ databases">
        <authorList>
            <person name="Sayadi A."/>
        </authorList>
    </citation>
    <scope>NUCLEOTIDE SEQUENCE</scope>
</reference>
<dbReference type="AlphaFoldDB" id="A0A9P0L810"/>
<sequence>MLNDSVFVFWLEFFHHAVPHVDLLFNQLQKRKTEPAEVKTVIANFEKCIVDVRNKIDDIINEAKSICTEPQGNKRRRRNNSSHDHRVVAVEVCDNIVNSANDRCQFKDHLVVASLFSQNTLENTV</sequence>
<evidence type="ECO:0000313" key="2">
    <source>
        <dbReference type="Proteomes" id="UP001152888"/>
    </source>
</evidence>
<keyword evidence="2" id="KW-1185">Reference proteome</keyword>
<evidence type="ECO:0000313" key="1">
    <source>
        <dbReference type="EMBL" id="CAH1992762.1"/>
    </source>
</evidence>